<dbReference type="RefSeq" id="WP_160852815.1">
    <property type="nucleotide sequence ID" value="NZ_WUWG01000001.1"/>
</dbReference>
<evidence type="ECO:0000313" key="2">
    <source>
        <dbReference type="Proteomes" id="UP000436016"/>
    </source>
</evidence>
<evidence type="ECO:0000313" key="1">
    <source>
        <dbReference type="EMBL" id="MXU64974.1"/>
    </source>
</evidence>
<dbReference type="EMBL" id="WUWG01000001">
    <property type="protein sequence ID" value="MXU64974.1"/>
    <property type="molecule type" value="Genomic_DNA"/>
</dbReference>
<evidence type="ECO:0008006" key="3">
    <source>
        <dbReference type="Google" id="ProtNLM"/>
    </source>
</evidence>
<reference evidence="1 2" key="1">
    <citation type="submission" date="2019-12" db="EMBL/GenBank/DDBJ databases">
        <title>Strain KN286 was isolated from seawater, which was collected from Caroline Seamount in the tropical western Pacific.</title>
        <authorList>
            <person name="Wang Q."/>
        </authorList>
    </citation>
    <scope>NUCLEOTIDE SEQUENCE [LARGE SCALE GENOMIC DNA]</scope>
    <source>
        <strain evidence="1 2">KN286</strain>
    </source>
</reference>
<accession>A0A6B0TV18</accession>
<sequence length="402" mass="43979">MTGLLLVCALALLPDRVRAQADGGDGDGTDLPTAGVWDKIPRPRIIGFTEDSFFPVIRYENGDRFIEFYGQINKGFLTYNDGVQSDQYNFVDSDVSGTRGGLTFQAPLTDGWTSGGRLEYGLAPSNAGDLTQPRDGNVDRVDPKLRHADVWVRNPDLGRFWAGQGAMASDGVSGIDLSGTGVVASAQVNDRTGGLFFRRSDDSLSLVAVGDVFTDMDGLGRRTRLRYDSPRINGFDFRTSIGQDVLNGDDTTVYDAAVTYRKVTEPLIYYAAVAASKPGDDWFRLNGSASFLHTPSGTSLTMAAGNDRYRDRSGRFLYLKLGYEQELFSFGSTALSVDGYFGNDITVEDSKSRSYALSAVQNIDYYNTELYVSLRSYDFRGPPGSAGYQTGTAFLTGFRVRF</sequence>
<keyword evidence="2" id="KW-1185">Reference proteome</keyword>
<protein>
    <recommendedName>
        <fullName evidence="3">Porin</fullName>
    </recommendedName>
</protein>
<name>A0A6B0TV18_9RHOB</name>
<dbReference type="InterPro" id="IPR023614">
    <property type="entry name" value="Porin_dom_sf"/>
</dbReference>
<proteinExistence type="predicted"/>
<dbReference type="AlphaFoldDB" id="A0A6B0TV18"/>
<organism evidence="1 2">
    <name type="scientific">Oceanomicrobium pacificus</name>
    <dbReference type="NCBI Taxonomy" id="2692916"/>
    <lineage>
        <taxon>Bacteria</taxon>
        <taxon>Pseudomonadati</taxon>
        <taxon>Pseudomonadota</taxon>
        <taxon>Alphaproteobacteria</taxon>
        <taxon>Rhodobacterales</taxon>
        <taxon>Paracoccaceae</taxon>
        <taxon>Oceanomicrobium</taxon>
    </lineage>
</organism>
<dbReference type="Gene3D" id="2.40.160.10">
    <property type="entry name" value="Porin"/>
    <property type="match status" value="1"/>
</dbReference>
<dbReference type="SUPFAM" id="SSF56935">
    <property type="entry name" value="Porins"/>
    <property type="match status" value="1"/>
</dbReference>
<dbReference type="Proteomes" id="UP000436016">
    <property type="component" value="Unassembled WGS sequence"/>
</dbReference>
<gene>
    <name evidence="1" type="ORF">GSH16_05915</name>
</gene>
<comment type="caution">
    <text evidence="1">The sequence shown here is derived from an EMBL/GenBank/DDBJ whole genome shotgun (WGS) entry which is preliminary data.</text>
</comment>